<proteinExistence type="inferred from homology"/>
<accession>A0ABT2WFA5</accession>
<dbReference type="EMBL" id="JAOUSE010000014">
    <property type="protein sequence ID" value="MCU9594131.1"/>
    <property type="molecule type" value="Genomic_DNA"/>
</dbReference>
<dbReference type="RefSeq" id="WP_263061382.1">
    <property type="nucleotide sequence ID" value="NZ_JAOUSE010000014.1"/>
</dbReference>
<protein>
    <recommendedName>
        <fullName evidence="1">UPF0340 protein OEV82_06650</fullName>
    </recommendedName>
</protein>
<comment type="similarity">
    <text evidence="1">Belongs to the UPF0340 family.</text>
</comment>
<organism evidence="2 3">
    <name type="scientific">Pallidibacillus thermolactis</name>
    <dbReference type="NCBI Taxonomy" id="251051"/>
    <lineage>
        <taxon>Bacteria</taxon>
        <taxon>Bacillati</taxon>
        <taxon>Bacillota</taxon>
        <taxon>Bacilli</taxon>
        <taxon>Bacillales</taxon>
        <taxon>Bacillaceae</taxon>
        <taxon>Pallidibacillus</taxon>
    </lineage>
</organism>
<comment type="caution">
    <text evidence="2">The sequence shown here is derived from an EMBL/GenBank/DDBJ whole genome shotgun (WGS) entry which is preliminary data.</text>
</comment>
<dbReference type="Gene3D" id="3.40.50.10360">
    <property type="entry name" value="Hypothetical protein TT1679"/>
    <property type="match status" value="1"/>
</dbReference>
<dbReference type="Pfam" id="PF04260">
    <property type="entry name" value="DUF436"/>
    <property type="match status" value="1"/>
</dbReference>
<dbReference type="NCBIfam" id="TIGR01440">
    <property type="entry name" value="TIGR01440 family protein"/>
    <property type="match status" value="1"/>
</dbReference>
<dbReference type="InterPro" id="IPR028345">
    <property type="entry name" value="Antibiotic_NAT-like"/>
</dbReference>
<gene>
    <name evidence="2" type="ORF">OEV82_06650</name>
</gene>
<evidence type="ECO:0000313" key="2">
    <source>
        <dbReference type="EMBL" id="MCU9594131.1"/>
    </source>
</evidence>
<dbReference type="SUPFAM" id="SSF110710">
    <property type="entry name" value="TTHA0583/YokD-like"/>
    <property type="match status" value="1"/>
</dbReference>
<dbReference type="HAMAP" id="MF_00800">
    <property type="entry name" value="UPF0340"/>
    <property type="match status" value="1"/>
</dbReference>
<dbReference type="PIRSF" id="PIRSF007510">
    <property type="entry name" value="UCP007510"/>
    <property type="match status" value="1"/>
</dbReference>
<dbReference type="Proteomes" id="UP001208656">
    <property type="component" value="Unassembled WGS sequence"/>
</dbReference>
<keyword evidence="3" id="KW-1185">Reference proteome</keyword>
<dbReference type="InterPro" id="IPR006340">
    <property type="entry name" value="DUF436"/>
</dbReference>
<reference evidence="2 3" key="1">
    <citation type="submission" date="2022-10" db="EMBL/GenBank/DDBJ databases">
        <title>Description of Fervidibacillus gen. nov. in the family Fervidibacillaceae fam. nov. with two species, Fervidibacillus albus sp. nov., and Fervidibacillus halotolerans sp. nov., isolated from tidal flat sediments.</title>
        <authorList>
            <person name="Kwon K.K."/>
            <person name="Yang S.-H."/>
        </authorList>
    </citation>
    <scope>NUCLEOTIDE SEQUENCE [LARGE SCALE GENOMIC DNA]</scope>
    <source>
        <strain evidence="2 3">DSM 23332</strain>
    </source>
</reference>
<evidence type="ECO:0000256" key="1">
    <source>
        <dbReference type="HAMAP-Rule" id="MF_00800"/>
    </source>
</evidence>
<name>A0ABT2WFA5_9BACI</name>
<evidence type="ECO:0000313" key="3">
    <source>
        <dbReference type="Proteomes" id="UP001208656"/>
    </source>
</evidence>
<sequence>MNQDLQKWRQETESIFQAFRKQIEPKQNQLIVIGCSTSEIIGKKIGTAGSTEVAQIIFNAVEKFCTETGIQPVFQCCEHLNRALVMERHVQERLNLEEVTVVPAPSAGGSMATYAYRNMSDPVVVEFVKADYGVDIGDTFIGMHLKHVAVPVRVSLDRIGEAHVTLAKTRPKLIGGERAVYQVTEDNTSCR</sequence>